<evidence type="ECO:0000256" key="2">
    <source>
        <dbReference type="ARBA" id="ARBA00022729"/>
    </source>
</evidence>
<evidence type="ECO:0000259" key="6">
    <source>
        <dbReference type="Pfam" id="PF07773"/>
    </source>
</evidence>
<sequence length="651" mass="68241">MDRVLFILLSIILVAAAQFAKAAQSSNSTPPPALFSVPSSYSFLSSISTTSFSLSSFPIDWTTVAQVPSLNAIEVTVAGTCGCDLTLNGCDVNCCCDAECDQSAKALFSECAPEGPPAPSLDYCVPKSQVAKVNLHQSSSLAVVEKTAPDDGFLSKQLCIAHENNAQLGQFFSDPAPAVETDLATAASQYSDFTFGKTVPVVAGSATNVYRVGDLLPAAYSLGGNSVLVAAGAGAQFALPAPVLSAACEGLQLVGFLTDVPETACQRYSQTLAQDCEATFGADRFTDWLRIGRPSAYVSVATGIVRFADPDTGALTSLGTASPTAYDMASGTCQNGLSKVAYTIAYDGSGSIVSVNADLVFTNTTADASTGLATLQQTFSVSWVRQGTQTKVRPKSGNPGYLDGFPVLAGQIAKSSDGSKQAISQYTDGLPIPAAGPDGLCGPSHVSHVVFGADSLTSCGVPLTQAQLAAFCQSSPPSPLPIQLLGGLFGALSNDTYVATWASADASNVLDWREVVVEGMTSAMTWDASLLTCHGVASGLKYEFLVSKVGSRDNPQREISFSRVTLVYSDWTFQDATQPNVAQTFVIQNTVKFLPRVQPEAHAIGRPPPPLLPSLPDDLFYPFFITSAGMKEYMSWSRLLLTLLIPSALLL</sequence>
<organism evidence="8 9">
    <name type="scientific">Klebsormidium nitens</name>
    <name type="common">Green alga</name>
    <name type="synonym">Ulothrix nitens</name>
    <dbReference type="NCBI Taxonomy" id="105231"/>
    <lineage>
        <taxon>Eukaryota</taxon>
        <taxon>Viridiplantae</taxon>
        <taxon>Streptophyta</taxon>
        <taxon>Klebsormidiophyceae</taxon>
        <taxon>Klebsormidiales</taxon>
        <taxon>Klebsormidiaceae</taxon>
        <taxon>Klebsormidium</taxon>
    </lineage>
</organism>
<evidence type="ECO:0000259" key="7">
    <source>
        <dbReference type="Pfam" id="PF25752"/>
    </source>
</evidence>
<dbReference type="InterPro" id="IPR011677">
    <property type="entry name" value="TCTN1-3_dom"/>
</dbReference>
<accession>A0A1Y1IGU7</accession>
<dbReference type="InterPro" id="IPR040354">
    <property type="entry name" value="TCTN1-3"/>
</dbReference>
<dbReference type="Proteomes" id="UP000054558">
    <property type="component" value="Unassembled WGS sequence"/>
</dbReference>
<evidence type="ECO:0000256" key="4">
    <source>
        <dbReference type="ARBA" id="ARBA00023180"/>
    </source>
</evidence>
<evidence type="ECO:0000313" key="9">
    <source>
        <dbReference type="Proteomes" id="UP000054558"/>
    </source>
</evidence>
<keyword evidence="9" id="KW-1185">Reference proteome</keyword>
<dbReference type="InterPro" id="IPR057724">
    <property type="entry name" value="TCTN1-3_N"/>
</dbReference>
<feature type="domain" description="Tectonic-1-3 N-terminal" evidence="7">
    <location>
        <begin position="75"/>
        <end position="175"/>
    </location>
</feature>
<dbReference type="OrthoDB" id="2104337at2759"/>
<feature type="signal peptide" evidence="5">
    <location>
        <begin position="1"/>
        <end position="22"/>
    </location>
</feature>
<keyword evidence="3" id="KW-0970">Cilium biogenesis/degradation</keyword>
<proteinExistence type="inferred from homology"/>
<dbReference type="PANTHER" id="PTHR14611">
    <property type="entry name" value="TECTONIC FAMILY MEMBER"/>
    <property type="match status" value="1"/>
</dbReference>
<evidence type="ECO:0000313" key="8">
    <source>
        <dbReference type="EMBL" id="GAQ89282.1"/>
    </source>
</evidence>
<protein>
    <submittedName>
        <fullName evidence="8">Uncharacterized protein</fullName>
    </submittedName>
</protein>
<evidence type="ECO:0000256" key="1">
    <source>
        <dbReference type="ARBA" id="ARBA00007633"/>
    </source>
</evidence>
<name>A0A1Y1IGU7_KLENI</name>
<evidence type="ECO:0000256" key="5">
    <source>
        <dbReference type="SAM" id="SignalP"/>
    </source>
</evidence>
<feature type="domain" description="Tectonic-1-3" evidence="6">
    <location>
        <begin position="397"/>
        <end position="588"/>
    </location>
</feature>
<keyword evidence="4" id="KW-0325">Glycoprotein</keyword>
<comment type="similarity">
    <text evidence="1">Belongs to the tectonic family.</text>
</comment>
<dbReference type="GO" id="GO:0030030">
    <property type="term" value="P:cell projection organization"/>
    <property type="evidence" value="ECO:0007669"/>
    <property type="project" value="UniProtKB-KW"/>
</dbReference>
<keyword evidence="2 5" id="KW-0732">Signal</keyword>
<dbReference type="EMBL" id="DF237455">
    <property type="protein sequence ID" value="GAQ89282.1"/>
    <property type="molecule type" value="Genomic_DNA"/>
</dbReference>
<reference evidence="8 9" key="1">
    <citation type="journal article" date="2014" name="Nat. Commun.">
        <title>Klebsormidium flaccidum genome reveals primary factors for plant terrestrial adaptation.</title>
        <authorList>
            <person name="Hori K."/>
            <person name="Maruyama F."/>
            <person name="Fujisawa T."/>
            <person name="Togashi T."/>
            <person name="Yamamoto N."/>
            <person name="Seo M."/>
            <person name="Sato S."/>
            <person name="Yamada T."/>
            <person name="Mori H."/>
            <person name="Tajima N."/>
            <person name="Moriyama T."/>
            <person name="Ikeuchi M."/>
            <person name="Watanabe M."/>
            <person name="Wada H."/>
            <person name="Kobayashi K."/>
            <person name="Saito M."/>
            <person name="Masuda T."/>
            <person name="Sasaki-Sekimoto Y."/>
            <person name="Mashiguchi K."/>
            <person name="Awai K."/>
            <person name="Shimojima M."/>
            <person name="Masuda S."/>
            <person name="Iwai M."/>
            <person name="Nobusawa T."/>
            <person name="Narise T."/>
            <person name="Kondo S."/>
            <person name="Saito H."/>
            <person name="Sato R."/>
            <person name="Murakawa M."/>
            <person name="Ihara Y."/>
            <person name="Oshima-Yamada Y."/>
            <person name="Ohtaka K."/>
            <person name="Satoh M."/>
            <person name="Sonobe K."/>
            <person name="Ishii M."/>
            <person name="Ohtani R."/>
            <person name="Kanamori-Sato M."/>
            <person name="Honoki R."/>
            <person name="Miyazaki D."/>
            <person name="Mochizuki H."/>
            <person name="Umetsu J."/>
            <person name="Higashi K."/>
            <person name="Shibata D."/>
            <person name="Kamiya Y."/>
            <person name="Sato N."/>
            <person name="Nakamura Y."/>
            <person name="Tabata S."/>
            <person name="Ida S."/>
            <person name="Kurokawa K."/>
            <person name="Ohta H."/>
        </authorList>
    </citation>
    <scope>NUCLEOTIDE SEQUENCE [LARGE SCALE GENOMIC DNA]</scope>
    <source>
        <strain evidence="8 9">NIES-2285</strain>
    </source>
</reference>
<dbReference type="OMA" id="LNGAQIC"/>
<dbReference type="Pfam" id="PF25752">
    <property type="entry name" value="DUF1619_N"/>
    <property type="match status" value="1"/>
</dbReference>
<dbReference type="PANTHER" id="PTHR14611:SF2">
    <property type="entry name" value="TECTONIC"/>
    <property type="match status" value="1"/>
</dbReference>
<evidence type="ECO:0000256" key="3">
    <source>
        <dbReference type="ARBA" id="ARBA00022794"/>
    </source>
</evidence>
<feature type="chain" id="PRO_5012349823" evidence="5">
    <location>
        <begin position="23"/>
        <end position="651"/>
    </location>
</feature>
<dbReference type="AlphaFoldDB" id="A0A1Y1IGU7"/>
<gene>
    <name evidence="8" type="ORF">KFL_005060090</name>
</gene>
<dbReference type="STRING" id="105231.A0A1Y1IGU7"/>
<dbReference type="Pfam" id="PF07773">
    <property type="entry name" value="TCTN_DUF1619"/>
    <property type="match status" value="1"/>
</dbReference>